<evidence type="ECO:0000313" key="2">
    <source>
        <dbReference type="Proteomes" id="UP000791440"/>
    </source>
</evidence>
<keyword evidence="2" id="KW-1185">Reference proteome</keyword>
<dbReference type="AlphaFoldDB" id="A0A921Z2J7"/>
<proteinExistence type="predicted"/>
<gene>
    <name evidence="1" type="ORF">O3G_MSEX006479</name>
</gene>
<accession>A0A921Z2J7</accession>
<organism evidence="1 2">
    <name type="scientific">Manduca sexta</name>
    <name type="common">Tobacco hawkmoth</name>
    <name type="synonym">Tobacco hornworm</name>
    <dbReference type="NCBI Taxonomy" id="7130"/>
    <lineage>
        <taxon>Eukaryota</taxon>
        <taxon>Metazoa</taxon>
        <taxon>Ecdysozoa</taxon>
        <taxon>Arthropoda</taxon>
        <taxon>Hexapoda</taxon>
        <taxon>Insecta</taxon>
        <taxon>Pterygota</taxon>
        <taxon>Neoptera</taxon>
        <taxon>Endopterygota</taxon>
        <taxon>Lepidoptera</taxon>
        <taxon>Glossata</taxon>
        <taxon>Ditrysia</taxon>
        <taxon>Bombycoidea</taxon>
        <taxon>Sphingidae</taxon>
        <taxon>Sphinginae</taxon>
        <taxon>Sphingini</taxon>
        <taxon>Manduca</taxon>
    </lineage>
</organism>
<dbReference type="EMBL" id="JH668385">
    <property type="protein sequence ID" value="KAG6450269.1"/>
    <property type="molecule type" value="Genomic_DNA"/>
</dbReference>
<sequence length="251" mass="28864">MLSQCLLHHFSRVNMSGLKVWSRFSAKSRDGTVLKLRIEDMPEDRIEDVTKLLMTHYAPEESLHKGSGVPKNPEAMAELLKLYKESWNEKPHQITICVSDDETDTNSELLGASLMVLETKEEAFKEITYDDANTEEIKKFLEIMKCLSAKYNVFEKYDLDEFYDGRGVVVLPKCRGLGIAQEFLRVRRLVCKEHSIPMTGAWMTSFGTQKAAIRDNWETVFEINTEDFGKEVGVKFENVPPTFLYMIGRCE</sequence>
<name>A0A921Z2J7_MANSE</name>
<reference evidence="1" key="2">
    <citation type="submission" date="2020-12" db="EMBL/GenBank/DDBJ databases">
        <authorList>
            <person name="Kanost M."/>
        </authorList>
    </citation>
    <scope>NUCLEOTIDE SEQUENCE</scope>
</reference>
<reference evidence="1" key="1">
    <citation type="journal article" date="2016" name="Insect Biochem. Mol. Biol.">
        <title>Multifaceted biological insights from a draft genome sequence of the tobacco hornworm moth, Manduca sexta.</title>
        <authorList>
            <person name="Kanost M.R."/>
            <person name="Arrese E.L."/>
            <person name="Cao X."/>
            <person name="Chen Y.R."/>
            <person name="Chellapilla S."/>
            <person name="Goldsmith M.R."/>
            <person name="Grosse-Wilde E."/>
            <person name="Heckel D.G."/>
            <person name="Herndon N."/>
            <person name="Jiang H."/>
            <person name="Papanicolaou A."/>
            <person name="Qu J."/>
            <person name="Soulages J.L."/>
            <person name="Vogel H."/>
            <person name="Walters J."/>
            <person name="Waterhouse R.M."/>
            <person name="Ahn S.J."/>
            <person name="Almeida F.C."/>
            <person name="An C."/>
            <person name="Aqrawi P."/>
            <person name="Bretschneider A."/>
            <person name="Bryant W.B."/>
            <person name="Bucks S."/>
            <person name="Chao H."/>
            <person name="Chevignon G."/>
            <person name="Christen J.M."/>
            <person name="Clarke D.F."/>
            <person name="Dittmer N.T."/>
            <person name="Ferguson L.C.F."/>
            <person name="Garavelou S."/>
            <person name="Gordon K.H.J."/>
            <person name="Gunaratna R.T."/>
            <person name="Han Y."/>
            <person name="Hauser F."/>
            <person name="He Y."/>
            <person name="Heidel-Fischer H."/>
            <person name="Hirsh A."/>
            <person name="Hu Y."/>
            <person name="Jiang H."/>
            <person name="Kalra D."/>
            <person name="Klinner C."/>
            <person name="Konig C."/>
            <person name="Kovar C."/>
            <person name="Kroll A.R."/>
            <person name="Kuwar S.S."/>
            <person name="Lee S.L."/>
            <person name="Lehman R."/>
            <person name="Li K."/>
            <person name="Li Z."/>
            <person name="Liang H."/>
            <person name="Lovelace S."/>
            <person name="Lu Z."/>
            <person name="Mansfield J.H."/>
            <person name="McCulloch K.J."/>
            <person name="Mathew T."/>
            <person name="Morton B."/>
            <person name="Muzny D.M."/>
            <person name="Neunemann D."/>
            <person name="Ongeri F."/>
            <person name="Pauchet Y."/>
            <person name="Pu L.L."/>
            <person name="Pyrousis I."/>
            <person name="Rao X.J."/>
            <person name="Redding A."/>
            <person name="Roesel C."/>
            <person name="Sanchez-Gracia A."/>
            <person name="Schaack S."/>
            <person name="Shukla A."/>
            <person name="Tetreau G."/>
            <person name="Wang Y."/>
            <person name="Xiong G.H."/>
            <person name="Traut W."/>
            <person name="Walsh T.K."/>
            <person name="Worley K.C."/>
            <person name="Wu D."/>
            <person name="Wu W."/>
            <person name="Wu Y.Q."/>
            <person name="Zhang X."/>
            <person name="Zou Z."/>
            <person name="Zucker H."/>
            <person name="Briscoe A.D."/>
            <person name="Burmester T."/>
            <person name="Clem R.J."/>
            <person name="Feyereisen R."/>
            <person name="Grimmelikhuijzen C.J.P."/>
            <person name="Hamodrakas S.J."/>
            <person name="Hansson B.S."/>
            <person name="Huguet E."/>
            <person name="Jermiin L.S."/>
            <person name="Lan Q."/>
            <person name="Lehman H.K."/>
            <person name="Lorenzen M."/>
            <person name="Merzendorfer H."/>
            <person name="Michalopoulos I."/>
            <person name="Morton D.B."/>
            <person name="Muthukrishnan S."/>
            <person name="Oakeshott J.G."/>
            <person name="Palmer W."/>
            <person name="Park Y."/>
            <person name="Passarelli A.L."/>
            <person name="Rozas J."/>
            <person name="Schwartz L.M."/>
            <person name="Smith W."/>
            <person name="Southgate A."/>
            <person name="Vilcinskas A."/>
            <person name="Vogt R."/>
            <person name="Wang P."/>
            <person name="Werren J."/>
            <person name="Yu X.Q."/>
            <person name="Zhou J.J."/>
            <person name="Brown S.J."/>
            <person name="Scherer S.E."/>
            <person name="Richards S."/>
            <person name="Blissard G.W."/>
        </authorList>
    </citation>
    <scope>NUCLEOTIDE SEQUENCE</scope>
</reference>
<evidence type="ECO:0000313" key="1">
    <source>
        <dbReference type="EMBL" id="KAG6450269.1"/>
    </source>
</evidence>
<dbReference type="Proteomes" id="UP000791440">
    <property type="component" value="Unassembled WGS sequence"/>
</dbReference>
<comment type="caution">
    <text evidence="1">The sequence shown here is derived from an EMBL/GenBank/DDBJ whole genome shotgun (WGS) entry which is preliminary data.</text>
</comment>
<protein>
    <submittedName>
        <fullName evidence="1">Uncharacterized protein</fullName>
    </submittedName>
</protein>